<dbReference type="EMBL" id="JAFICZ010000001">
    <property type="protein sequence ID" value="MBP1291536.1"/>
    <property type="molecule type" value="Genomic_DNA"/>
</dbReference>
<name>A0A8I1Y426_BRAEL</name>
<proteinExistence type="predicted"/>
<reference evidence="1" key="1">
    <citation type="submission" date="2021-02" db="EMBL/GenBank/DDBJ databases">
        <title>Genomic Encyclopedia of Type Strains, Phase IV (KMG-V): Genome sequencing to study the core and pangenomes of soil and plant-associated prokaryotes.</title>
        <authorList>
            <person name="Whitman W."/>
        </authorList>
    </citation>
    <scope>NUCLEOTIDE SEQUENCE</scope>
    <source>
        <strain evidence="1">USDA 406</strain>
    </source>
</reference>
<evidence type="ECO:0000313" key="1">
    <source>
        <dbReference type="EMBL" id="MBP1291536.1"/>
    </source>
</evidence>
<sequence length="70" mass="8141">MRQMMGVPWNQPKAVRLAWQARRSPLLGRRTEAERLYSDHGHRGGARLAIFARTRIRGFEEVLRARDGRA</sequence>
<evidence type="ECO:0000313" key="2">
    <source>
        <dbReference type="Proteomes" id="UP000673383"/>
    </source>
</evidence>
<gene>
    <name evidence="1" type="ORF">JOH49_001289</name>
</gene>
<organism evidence="1 2">
    <name type="scientific">Bradyrhizobium elkanii</name>
    <dbReference type="NCBI Taxonomy" id="29448"/>
    <lineage>
        <taxon>Bacteria</taxon>
        <taxon>Pseudomonadati</taxon>
        <taxon>Pseudomonadota</taxon>
        <taxon>Alphaproteobacteria</taxon>
        <taxon>Hyphomicrobiales</taxon>
        <taxon>Nitrobacteraceae</taxon>
        <taxon>Bradyrhizobium</taxon>
    </lineage>
</organism>
<dbReference type="Proteomes" id="UP000673383">
    <property type="component" value="Unassembled WGS sequence"/>
</dbReference>
<accession>A0A8I1Y426</accession>
<protein>
    <submittedName>
        <fullName evidence="1">Uncharacterized protein</fullName>
    </submittedName>
</protein>
<comment type="caution">
    <text evidence="1">The sequence shown here is derived from an EMBL/GenBank/DDBJ whole genome shotgun (WGS) entry which is preliminary data.</text>
</comment>
<dbReference type="AlphaFoldDB" id="A0A8I1Y426"/>